<dbReference type="GO" id="GO:0005886">
    <property type="term" value="C:plasma membrane"/>
    <property type="evidence" value="ECO:0007669"/>
    <property type="project" value="TreeGrafter"/>
</dbReference>
<feature type="compositionally biased region" description="Basic and acidic residues" evidence="2">
    <location>
        <begin position="1181"/>
        <end position="1191"/>
    </location>
</feature>
<evidence type="ECO:0000259" key="3">
    <source>
        <dbReference type="PROSITE" id="PS50031"/>
    </source>
</evidence>
<dbReference type="CDD" id="cd00052">
    <property type="entry name" value="EH"/>
    <property type="match status" value="2"/>
</dbReference>
<dbReference type="SUPFAM" id="SSF47473">
    <property type="entry name" value="EF-hand"/>
    <property type="match status" value="2"/>
</dbReference>
<name>A0AAV0KIG8_9ROSI</name>
<feature type="compositionally biased region" description="Polar residues" evidence="2">
    <location>
        <begin position="1096"/>
        <end position="1105"/>
    </location>
</feature>
<gene>
    <name evidence="5" type="ORF">LITE_LOCUS18936</name>
</gene>
<feature type="compositionally biased region" description="Low complexity" evidence="2">
    <location>
        <begin position="1220"/>
        <end position="1234"/>
    </location>
</feature>
<organism evidence="5 6">
    <name type="scientific">Linum tenue</name>
    <dbReference type="NCBI Taxonomy" id="586396"/>
    <lineage>
        <taxon>Eukaryota</taxon>
        <taxon>Viridiplantae</taxon>
        <taxon>Streptophyta</taxon>
        <taxon>Embryophyta</taxon>
        <taxon>Tracheophyta</taxon>
        <taxon>Spermatophyta</taxon>
        <taxon>Magnoliopsida</taxon>
        <taxon>eudicotyledons</taxon>
        <taxon>Gunneridae</taxon>
        <taxon>Pentapetalae</taxon>
        <taxon>rosids</taxon>
        <taxon>fabids</taxon>
        <taxon>Malpighiales</taxon>
        <taxon>Linaceae</taxon>
        <taxon>Linum</taxon>
    </lineage>
</organism>
<dbReference type="GO" id="GO:0005509">
    <property type="term" value="F:calcium ion binding"/>
    <property type="evidence" value="ECO:0007669"/>
    <property type="project" value="InterPro"/>
</dbReference>
<evidence type="ECO:0000256" key="2">
    <source>
        <dbReference type="SAM" id="MobiDB-lite"/>
    </source>
</evidence>
<feature type="compositionally biased region" description="Basic and acidic residues" evidence="2">
    <location>
        <begin position="840"/>
        <end position="854"/>
    </location>
</feature>
<evidence type="ECO:0000313" key="5">
    <source>
        <dbReference type="EMBL" id="CAI0421831.1"/>
    </source>
</evidence>
<feature type="domain" description="EF-hand" evidence="4">
    <location>
        <begin position="441"/>
        <end position="476"/>
    </location>
</feature>
<dbReference type="Gene3D" id="1.10.238.10">
    <property type="entry name" value="EF-hand"/>
    <property type="match status" value="2"/>
</dbReference>
<dbReference type="PANTHER" id="PTHR11216">
    <property type="entry name" value="EH DOMAIN"/>
    <property type="match status" value="1"/>
</dbReference>
<feature type="compositionally biased region" description="Polar residues" evidence="2">
    <location>
        <begin position="264"/>
        <end position="278"/>
    </location>
</feature>
<reference evidence="5" key="1">
    <citation type="submission" date="2022-08" db="EMBL/GenBank/DDBJ databases">
        <authorList>
            <person name="Gutierrez-Valencia J."/>
        </authorList>
    </citation>
    <scope>NUCLEOTIDE SEQUENCE</scope>
</reference>
<dbReference type="InterPro" id="IPR011992">
    <property type="entry name" value="EF-hand-dom_pair"/>
</dbReference>
<dbReference type="SMART" id="SM00054">
    <property type="entry name" value="EFh"/>
    <property type="match status" value="4"/>
</dbReference>
<feature type="region of interest" description="Disordered" evidence="2">
    <location>
        <begin position="772"/>
        <end position="867"/>
    </location>
</feature>
<keyword evidence="1" id="KW-0175">Coiled coil</keyword>
<feature type="compositionally biased region" description="Basic and acidic residues" evidence="2">
    <location>
        <begin position="1207"/>
        <end position="1219"/>
    </location>
</feature>
<dbReference type="PANTHER" id="PTHR11216:SF161">
    <property type="entry name" value="CALCIUM-BINDING EF HAND FAMILY PROTEIN"/>
    <property type="match status" value="1"/>
</dbReference>
<dbReference type="AlphaFoldDB" id="A0AAV0KIG8"/>
<dbReference type="GO" id="GO:0006897">
    <property type="term" value="P:endocytosis"/>
    <property type="evidence" value="ECO:0007669"/>
    <property type="project" value="TreeGrafter"/>
</dbReference>
<dbReference type="GO" id="GO:0016197">
    <property type="term" value="P:endosomal transport"/>
    <property type="evidence" value="ECO:0007669"/>
    <property type="project" value="TreeGrafter"/>
</dbReference>
<protein>
    <submittedName>
        <fullName evidence="5">Uncharacterized protein</fullName>
    </submittedName>
</protein>
<feature type="compositionally biased region" description="Basic and acidic residues" evidence="2">
    <location>
        <begin position="1112"/>
        <end position="1121"/>
    </location>
</feature>
<dbReference type="Proteomes" id="UP001154282">
    <property type="component" value="Unassembled WGS sequence"/>
</dbReference>
<feature type="domain" description="EH" evidence="3">
    <location>
        <begin position="408"/>
        <end position="491"/>
    </location>
</feature>
<proteinExistence type="predicted"/>
<feature type="region of interest" description="Disordered" evidence="2">
    <location>
        <begin position="156"/>
        <end position="281"/>
    </location>
</feature>
<feature type="coiled-coil region" evidence="1">
    <location>
        <begin position="586"/>
        <end position="613"/>
    </location>
</feature>
<feature type="compositionally biased region" description="Polar residues" evidence="2">
    <location>
        <begin position="156"/>
        <end position="255"/>
    </location>
</feature>
<dbReference type="Pfam" id="PF12763">
    <property type="entry name" value="EH"/>
    <property type="match status" value="2"/>
</dbReference>
<feature type="region of interest" description="Disordered" evidence="2">
    <location>
        <begin position="950"/>
        <end position="971"/>
    </location>
</feature>
<feature type="domain" description="EH" evidence="3">
    <location>
        <begin position="7"/>
        <end position="97"/>
    </location>
</feature>
<dbReference type="PROSITE" id="PS50031">
    <property type="entry name" value="EH"/>
    <property type="match status" value="2"/>
</dbReference>
<dbReference type="SMART" id="SM00027">
    <property type="entry name" value="EH"/>
    <property type="match status" value="2"/>
</dbReference>
<feature type="region of interest" description="Disordered" evidence="2">
    <location>
        <begin position="1096"/>
        <end position="1256"/>
    </location>
</feature>
<accession>A0AAV0KIG8</accession>
<feature type="domain" description="EF-hand" evidence="4">
    <location>
        <begin position="6"/>
        <end position="41"/>
    </location>
</feature>
<comment type="caution">
    <text evidence="5">The sequence shown here is derived from an EMBL/GenBank/DDBJ whole genome shotgun (WGS) entry which is preliminary data.</text>
</comment>
<evidence type="ECO:0000259" key="4">
    <source>
        <dbReference type="PROSITE" id="PS50222"/>
    </source>
</evidence>
<sequence length="1256" mass="135454">MAGQNAGVDLFDSYFRRADLDGDGQISGAEAVAFFQASGLPKQVLAQVWMYADQRKAGYLGRQEFYNALKLVTVAQSKRDLTPDLVRAALYGAASSKIPAPKINLAATPAPKVAAPVSQFVGSSSAVSQNAGIRPAQLPANAQMNQQYFPTQQNQFMRPQQGMPPNSMSHQQQPPNSMSHQQQPPNSMPHQQQLVPSQGITTPPATRQLGSGNSTDWLSGSTSAPTSLTPNRGNTPSTRQDGVMLSTSGMTTSVQPRPLVLTGQIPSQPQSQGTTTFSKPPVSIEPKALIVSENGFNSDSSFGNVFSASPNQPNKISSSSASSVSSSGVSSAIMSSAESLSSVKPSPVESLQKNVPQQVFGGQQTGKPNQTVAGQVTNARPLGVFPVASGNMGSGQSHNSWPRMTQADIQKYLKVFLQVDTDRDGKITGEQARNLFLSWRLPREVLKQVWDLSDQDNDSMLSAKEFCVALYLMERFREGRPLPVSLPSSVISDEALLSATSRPTASHAAGAWGPGPGSRQPQVMSGARPPHAGAPRPPRPPSAPQAEEKQPSQPKPKVPVLEKHLVDQLSQEEQDSLNSKFQEASQADKKAIVEELEKEISESRQKIDFYRAKMQELILYKSRCDNRLNEVIERVSSDKHEVDALAKKYEEKYKQAGDVASSLTIEEATFRDIQEKKMEVYRAIVKMEEGGTAEGALKERADHIHSSLEELVKSLNERCKQYGLRAKPMSLVELPFGWQPGVQEGAADWDEDWDKLEDEGFTFVKELTTEMQNVVAPPKPKSVRKEKTTASEGGLSVSSSNAEAKSERISGGGESVSDKVSPANGQSENGKEVGTPPESPIRKTGAENQTHEVKGSAGADSSPHARGMSIDVADNASVFSGDKSVDEPAWGRFDSHYDSESIWGADSVNGKEADLESHADSSIYDIGDFGLNPIKTGTVQGKSPFMFDSVPSSPAYNNQGNNSSYTFDSVPSTPAYDQGKSSYGFDSVPGTPASYNQGKSSFGFDSVPGTPIYNQGRNSIMFDSVPSTPAHNQQQGMSSFGFADSVPSTPAYDLGRKGTFSSFADSVPGTPAYNFGSEDHSFDSFSRFDSFNLNESTSSFQSSAGPSLARFDSVRSTRDSDQGYGLPSRFDSFREPGDSDQGNGFSRFDSFRDSDQGQGFPSRFDSFRDSDHSQGFPSRFDSFRDSGDSDQGRGFSRFDSFGGGHDSGFDSGHDSKDHGFSSFDSDPFGSSGPFRTSLDGGATPSAKRSSDEWKAF</sequence>
<feature type="region of interest" description="Disordered" evidence="2">
    <location>
        <begin position="501"/>
        <end position="558"/>
    </location>
</feature>
<keyword evidence="6" id="KW-1185">Reference proteome</keyword>
<dbReference type="GO" id="GO:0005737">
    <property type="term" value="C:cytoplasm"/>
    <property type="evidence" value="ECO:0007669"/>
    <property type="project" value="TreeGrafter"/>
</dbReference>
<dbReference type="EMBL" id="CAMGYJ010000005">
    <property type="protein sequence ID" value="CAI0421831.1"/>
    <property type="molecule type" value="Genomic_DNA"/>
</dbReference>
<evidence type="ECO:0000313" key="6">
    <source>
        <dbReference type="Proteomes" id="UP001154282"/>
    </source>
</evidence>
<evidence type="ECO:0000256" key="1">
    <source>
        <dbReference type="SAM" id="Coils"/>
    </source>
</evidence>
<dbReference type="PROSITE" id="PS50222">
    <property type="entry name" value="EF_HAND_2"/>
    <property type="match status" value="2"/>
</dbReference>
<dbReference type="InterPro" id="IPR000261">
    <property type="entry name" value="EH_dom"/>
</dbReference>
<dbReference type="InterPro" id="IPR002048">
    <property type="entry name" value="EF_hand_dom"/>
</dbReference>
<dbReference type="GO" id="GO:0005634">
    <property type="term" value="C:nucleus"/>
    <property type="evidence" value="ECO:0007669"/>
    <property type="project" value="TreeGrafter"/>
</dbReference>